<protein>
    <submittedName>
        <fullName evidence="4">TldD/PmbA family protein</fullName>
    </submittedName>
</protein>
<dbReference type="InterPro" id="IPR002510">
    <property type="entry name" value="Metalloprtase-TldD/E_N"/>
</dbReference>
<evidence type="ECO:0000256" key="1">
    <source>
        <dbReference type="ARBA" id="ARBA00005836"/>
    </source>
</evidence>
<dbReference type="PANTHER" id="PTHR43666">
    <property type="entry name" value="TLDD PROTEIN"/>
    <property type="match status" value="1"/>
</dbReference>
<comment type="similarity">
    <text evidence="1">Belongs to the peptidase U62 family.</text>
</comment>
<reference evidence="4 5" key="1">
    <citation type="journal article" date="2019" name="Int. J. Syst. Evol. Microbiol.">
        <title>The Global Catalogue of Microorganisms (GCM) 10K type strain sequencing project: providing services to taxonomists for standard genome sequencing and annotation.</title>
        <authorList>
            <consortium name="The Broad Institute Genomics Platform"/>
            <consortium name="The Broad Institute Genome Sequencing Center for Infectious Disease"/>
            <person name="Wu L."/>
            <person name="Ma J."/>
        </authorList>
    </citation>
    <scope>NUCLEOTIDE SEQUENCE [LARGE SCALE GENOMIC DNA]</scope>
    <source>
        <strain evidence="4 5">JCM 3367</strain>
    </source>
</reference>
<dbReference type="PANTHER" id="PTHR43666:SF1">
    <property type="entry name" value="CONSERVED PROTEIN"/>
    <property type="match status" value="1"/>
</dbReference>
<keyword evidence="5" id="KW-1185">Reference proteome</keyword>
<evidence type="ECO:0000313" key="5">
    <source>
        <dbReference type="Proteomes" id="UP001499978"/>
    </source>
</evidence>
<dbReference type="InterPro" id="IPR036059">
    <property type="entry name" value="TldD/PmbA_sf"/>
</dbReference>
<comment type="caution">
    <text evidence="4">The sequence shown here is derived from an EMBL/GenBank/DDBJ whole genome shotgun (WGS) entry which is preliminary data.</text>
</comment>
<organism evidence="4 5">
    <name type="scientific">Pilimelia columellifera subsp. columellifera</name>
    <dbReference type="NCBI Taxonomy" id="706583"/>
    <lineage>
        <taxon>Bacteria</taxon>
        <taxon>Bacillati</taxon>
        <taxon>Actinomycetota</taxon>
        <taxon>Actinomycetes</taxon>
        <taxon>Micromonosporales</taxon>
        <taxon>Micromonosporaceae</taxon>
        <taxon>Pilimelia</taxon>
    </lineage>
</organism>
<dbReference type="Proteomes" id="UP001499978">
    <property type="component" value="Unassembled WGS sequence"/>
</dbReference>
<name>A0ABN3N753_9ACTN</name>
<dbReference type="InterPro" id="IPR045569">
    <property type="entry name" value="Metalloprtase-TldD/E_C"/>
</dbReference>
<feature type="domain" description="Metalloprotease TldD/E N-terminal" evidence="2">
    <location>
        <begin position="30"/>
        <end position="94"/>
    </location>
</feature>
<dbReference type="RefSeq" id="WP_344168731.1">
    <property type="nucleotide sequence ID" value="NZ_BAAARY010000003.1"/>
</dbReference>
<dbReference type="SUPFAM" id="SSF111283">
    <property type="entry name" value="Putative modulator of DNA gyrase, PmbA/TldD"/>
    <property type="match status" value="1"/>
</dbReference>
<evidence type="ECO:0000259" key="3">
    <source>
        <dbReference type="Pfam" id="PF19289"/>
    </source>
</evidence>
<dbReference type="EMBL" id="BAAARY010000003">
    <property type="protein sequence ID" value="GAA2515076.1"/>
    <property type="molecule type" value="Genomic_DNA"/>
</dbReference>
<evidence type="ECO:0000313" key="4">
    <source>
        <dbReference type="EMBL" id="GAA2515076.1"/>
    </source>
</evidence>
<gene>
    <name evidence="4" type="ORF">GCM10010201_09180</name>
</gene>
<dbReference type="InterPro" id="IPR035068">
    <property type="entry name" value="TldD/PmbA_N"/>
</dbReference>
<sequence length="474" mass="48201">MPAFASESAALDVAATVIELARAAAGSAQVEVSVDRAQSALTRFANSYIHQNVADDATSVRLRVHVDGRTATGVTTVADVDGLRAVVERTLAAARLCPPDPSWPGLTGPTPLPGAADLDEATFMAEADLRAGLVGDFIDAAGGLETAGYCRSGGWVGAFANSAGQSVTGRAAEAAMDGIARRAGADGVARWASPRIADLDGAALGARAAAKALAGGDPVELPPGRYEVVLEPLAVSDLLQNLAFFGFNGKALAEGRSFVRLGEAQFDPAITLVDDVFGEQANGRPFDAEGTPKRRLELIAAGVTAAVAHDRRTAAAADATPTGHAIPSGAWGPIPTNLCLLPSGALGDARGRGADLAAAAGAAPQVDPAAAALVSGVERGLLVSDLWYTRVLDPKTLVVTGLTRNGVWLIEGGKVTAPVRNFRFTQSYPDALGSGNVLDVGTLAASTPGGWDGGSWRQPALRLASWNFTGGASG</sequence>
<dbReference type="Pfam" id="PF19289">
    <property type="entry name" value="PmbA_TldD_3rd"/>
    <property type="match status" value="1"/>
</dbReference>
<accession>A0ABN3N753</accession>
<feature type="domain" description="Metalloprotease TldD/E C-terminal" evidence="3">
    <location>
        <begin position="223"/>
        <end position="469"/>
    </location>
</feature>
<dbReference type="Pfam" id="PF01523">
    <property type="entry name" value="PmbA_TldD_1st"/>
    <property type="match status" value="1"/>
</dbReference>
<proteinExistence type="inferred from homology"/>
<evidence type="ECO:0000259" key="2">
    <source>
        <dbReference type="Pfam" id="PF01523"/>
    </source>
</evidence>
<dbReference type="Gene3D" id="3.30.2290.10">
    <property type="entry name" value="PmbA/TldD superfamily"/>
    <property type="match status" value="1"/>
</dbReference>